<evidence type="ECO:0000313" key="7">
    <source>
        <dbReference type="Proteomes" id="UP000285301"/>
    </source>
</evidence>
<dbReference type="PANTHER" id="PTHR12231:SF253">
    <property type="entry name" value="DPR-INTERACTING PROTEIN ETA, ISOFORM B-RELATED"/>
    <property type="match status" value="1"/>
</dbReference>
<evidence type="ECO:0000259" key="5">
    <source>
        <dbReference type="PROSITE" id="PS50835"/>
    </source>
</evidence>
<evidence type="ECO:0000313" key="6">
    <source>
        <dbReference type="EMBL" id="RWS17694.1"/>
    </source>
</evidence>
<dbReference type="EMBL" id="NCKU01000046">
    <property type="protein sequence ID" value="RWS17694.1"/>
    <property type="molecule type" value="Genomic_DNA"/>
</dbReference>
<dbReference type="CDD" id="cd00096">
    <property type="entry name" value="Ig"/>
    <property type="match status" value="1"/>
</dbReference>
<dbReference type="InterPro" id="IPR007110">
    <property type="entry name" value="Ig-like_dom"/>
</dbReference>
<gene>
    <name evidence="6" type="ORF">B4U79_07954</name>
</gene>
<keyword evidence="7" id="KW-1185">Reference proteome</keyword>
<dbReference type="SMART" id="SM00408">
    <property type="entry name" value="IGc2"/>
    <property type="match status" value="1"/>
</dbReference>
<comment type="caution">
    <text evidence="6">The sequence shown here is derived from an EMBL/GenBank/DDBJ whole genome shotgun (WGS) entry which is preliminary data.</text>
</comment>
<dbReference type="SMART" id="SM00409">
    <property type="entry name" value="IG"/>
    <property type="match status" value="1"/>
</dbReference>
<reference evidence="6 7" key="1">
    <citation type="journal article" date="2018" name="Gigascience">
        <title>Genomes of trombidid mites reveal novel predicted allergens and laterally-transferred genes associated with secondary metabolism.</title>
        <authorList>
            <person name="Dong X."/>
            <person name="Chaisiri K."/>
            <person name="Xia D."/>
            <person name="Armstrong S.D."/>
            <person name="Fang Y."/>
            <person name="Donnelly M.J."/>
            <person name="Kadowaki T."/>
            <person name="McGarry J.W."/>
            <person name="Darby A.C."/>
            <person name="Makepeace B.L."/>
        </authorList>
    </citation>
    <scope>NUCLEOTIDE SEQUENCE [LARGE SCALE GENOMIC DNA]</scope>
    <source>
        <strain evidence="6">UoL-WK</strain>
    </source>
</reference>
<keyword evidence="4" id="KW-0393">Immunoglobulin domain</keyword>
<dbReference type="PROSITE" id="PS50835">
    <property type="entry name" value="IG_LIKE"/>
    <property type="match status" value="1"/>
</dbReference>
<keyword evidence="1" id="KW-0732">Signal</keyword>
<dbReference type="SUPFAM" id="SSF48726">
    <property type="entry name" value="Immunoglobulin"/>
    <property type="match status" value="1"/>
</dbReference>
<dbReference type="AlphaFoldDB" id="A0A3S3PED0"/>
<dbReference type="InterPro" id="IPR003598">
    <property type="entry name" value="Ig_sub2"/>
</dbReference>
<dbReference type="InterPro" id="IPR036179">
    <property type="entry name" value="Ig-like_dom_sf"/>
</dbReference>
<dbReference type="Pfam" id="PF07679">
    <property type="entry name" value="I-set"/>
    <property type="match status" value="1"/>
</dbReference>
<dbReference type="Gene3D" id="2.60.40.10">
    <property type="entry name" value="Immunoglobulins"/>
    <property type="match status" value="2"/>
</dbReference>
<evidence type="ECO:0000256" key="1">
    <source>
        <dbReference type="ARBA" id="ARBA00022729"/>
    </source>
</evidence>
<dbReference type="STRING" id="1965070.A0A3S3PED0"/>
<accession>A0A3S3PED0</accession>
<keyword evidence="3" id="KW-1015">Disulfide bond</keyword>
<name>A0A3S3PED0_9ACAR</name>
<sequence length="158" mass="17373">MGSKYLMFPSGELHINTVRQEDSEFTYRCQCMDHLAGRTLVSNTAGRLVITGVAPRLIHRQNLITARENSVAMIPCAAEGFPSVTIKWYKQHSSSSLSPVQEKSDRIQKRIDGTLIISNAVAGDIGAYLCTASNAFGEQKSITQLNVVHDCALKKLFS</sequence>
<dbReference type="OrthoDB" id="5969272at2759"/>
<proteinExistence type="predicted"/>
<feature type="domain" description="Ig-like" evidence="5">
    <location>
        <begin position="55"/>
        <end position="143"/>
    </location>
</feature>
<evidence type="ECO:0000256" key="4">
    <source>
        <dbReference type="ARBA" id="ARBA00023319"/>
    </source>
</evidence>
<dbReference type="Proteomes" id="UP000285301">
    <property type="component" value="Unassembled WGS sequence"/>
</dbReference>
<evidence type="ECO:0000256" key="3">
    <source>
        <dbReference type="ARBA" id="ARBA00023157"/>
    </source>
</evidence>
<dbReference type="InterPro" id="IPR013098">
    <property type="entry name" value="Ig_I-set"/>
</dbReference>
<organism evidence="6 7">
    <name type="scientific">Dinothrombium tinctorium</name>
    <dbReference type="NCBI Taxonomy" id="1965070"/>
    <lineage>
        <taxon>Eukaryota</taxon>
        <taxon>Metazoa</taxon>
        <taxon>Ecdysozoa</taxon>
        <taxon>Arthropoda</taxon>
        <taxon>Chelicerata</taxon>
        <taxon>Arachnida</taxon>
        <taxon>Acari</taxon>
        <taxon>Acariformes</taxon>
        <taxon>Trombidiformes</taxon>
        <taxon>Prostigmata</taxon>
        <taxon>Anystina</taxon>
        <taxon>Parasitengona</taxon>
        <taxon>Trombidioidea</taxon>
        <taxon>Trombidiidae</taxon>
        <taxon>Dinothrombium</taxon>
    </lineage>
</organism>
<dbReference type="InterPro" id="IPR051170">
    <property type="entry name" value="Neural/epithelial_adhesion"/>
</dbReference>
<evidence type="ECO:0000256" key="2">
    <source>
        <dbReference type="ARBA" id="ARBA00022737"/>
    </source>
</evidence>
<protein>
    <submittedName>
        <fullName evidence="6">Down syndrome cell adhesion molecule 1:-like isoform BL</fullName>
    </submittedName>
</protein>
<keyword evidence="2" id="KW-0677">Repeat</keyword>
<dbReference type="InterPro" id="IPR013783">
    <property type="entry name" value="Ig-like_fold"/>
</dbReference>
<dbReference type="PANTHER" id="PTHR12231">
    <property type="entry name" value="CTX-RELATED TYPE I TRANSMEMBRANE PROTEIN"/>
    <property type="match status" value="1"/>
</dbReference>
<dbReference type="InterPro" id="IPR003599">
    <property type="entry name" value="Ig_sub"/>
</dbReference>